<keyword evidence="3" id="KW-1185">Reference proteome</keyword>
<gene>
    <name evidence="2" type="ORF">EW146_g10100</name>
</gene>
<comment type="caution">
    <text evidence="2">The sequence shown here is derived from an EMBL/GenBank/DDBJ whole genome shotgun (WGS) entry which is preliminary data.</text>
</comment>
<protein>
    <submittedName>
        <fullName evidence="2">Uncharacterized protein</fullName>
    </submittedName>
</protein>
<sequence>MYALIEAATQQEHQRTAAASTSSPRRSICPSLTRSSRMGYYASGSPRFTITPTSSAGDSIAMNVEHESRSPLPQSSPQPPDPVHLPPSSVSPTSIDIPLSTVPTLINSAPPSNSPYLPSTEPDANEHDLPPVDCAGGPTCRPLSV</sequence>
<feature type="compositionally biased region" description="Low complexity" evidence="1">
    <location>
        <begin position="16"/>
        <end position="27"/>
    </location>
</feature>
<dbReference type="EMBL" id="SGPL01001110">
    <property type="protein sequence ID" value="THH04732.1"/>
    <property type="molecule type" value="Genomic_DNA"/>
</dbReference>
<evidence type="ECO:0000256" key="1">
    <source>
        <dbReference type="SAM" id="MobiDB-lite"/>
    </source>
</evidence>
<dbReference type="AlphaFoldDB" id="A0A4S4L0G6"/>
<evidence type="ECO:0000313" key="3">
    <source>
        <dbReference type="Proteomes" id="UP000310158"/>
    </source>
</evidence>
<organism evidence="2 3">
    <name type="scientific">Bondarzewia mesenterica</name>
    <dbReference type="NCBI Taxonomy" id="1095465"/>
    <lineage>
        <taxon>Eukaryota</taxon>
        <taxon>Fungi</taxon>
        <taxon>Dikarya</taxon>
        <taxon>Basidiomycota</taxon>
        <taxon>Agaricomycotina</taxon>
        <taxon>Agaricomycetes</taxon>
        <taxon>Russulales</taxon>
        <taxon>Bondarzewiaceae</taxon>
        <taxon>Bondarzewia</taxon>
    </lineage>
</organism>
<accession>A0A4S4L0G6</accession>
<proteinExistence type="predicted"/>
<evidence type="ECO:0000313" key="2">
    <source>
        <dbReference type="EMBL" id="THH04732.1"/>
    </source>
</evidence>
<name>A0A4S4L0G6_9AGAM</name>
<feature type="compositionally biased region" description="Polar residues" evidence="1">
    <location>
        <begin position="101"/>
        <end position="117"/>
    </location>
</feature>
<feature type="compositionally biased region" description="Polar residues" evidence="1">
    <location>
        <begin position="46"/>
        <end position="57"/>
    </location>
</feature>
<dbReference type="Proteomes" id="UP000310158">
    <property type="component" value="Unassembled WGS sequence"/>
</dbReference>
<feature type="compositionally biased region" description="Pro residues" evidence="1">
    <location>
        <begin position="74"/>
        <end position="85"/>
    </location>
</feature>
<reference evidence="2 3" key="1">
    <citation type="submission" date="2019-02" db="EMBL/GenBank/DDBJ databases">
        <title>Genome sequencing of the rare red list fungi Bondarzewia mesenterica.</title>
        <authorList>
            <person name="Buettner E."/>
            <person name="Kellner H."/>
        </authorList>
    </citation>
    <scope>NUCLEOTIDE SEQUENCE [LARGE SCALE GENOMIC DNA]</scope>
    <source>
        <strain evidence="2 3">DSM 108281</strain>
    </source>
</reference>
<feature type="region of interest" description="Disordered" evidence="1">
    <location>
        <begin position="1"/>
        <end position="145"/>
    </location>
</feature>